<protein>
    <submittedName>
        <fullName evidence="8">Sigma-54-dependent Fis family transcriptional regulator</fullName>
    </submittedName>
</protein>
<dbReference type="PANTHER" id="PTHR32071">
    <property type="entry name" value="TRANSCRIPTIONAL REGULATORY PROTEIN"/>
    <property type="match status" value="1"/>
</dbReference>
<dbReference type="SUPFAM" id="SSF55781">
    <property type="entry name" value="GAF domain-like"/>
    <property type="match status" value="1"/>
</dbReference>
<dbReference type="InterPro" id="IPR009057">
    <property type="entry name" value="Homeodomain-like_sf"/>
</dbReference>
<dbReference type="InterPro" id="IPR003018">
    <property type="entry name" value="GAF"/>
</dbReference>
<evidence type="ECO:0000256" key="5">
    <source>
        <dbReference type="ARBA" id="ARBA00023163"/>
    </source>
</evidence>
<gene>
    <name evidence="8" type="ORF">CK501_10995</name>
</gene>
<dbReference type="InterPro" id="IPR058031">
    <property type="entry name" value="AAA_lid_NorR"/>
</dbReference>
<dbReference type="SUPFAM" id="SSF52540">
    <property type="entry name" value="P-loop containing nucleoside triphosphate hydrolases"/>
    <property type="match status" value="1"/>
</dbReference>
<dbReference type="Gene3D" id="1.10.10.60">
    <property type="entry name" value="Homeodomain-like"/>
    <property type="match status" value="1"/>
</dbReference>
<evidence type="ECO:0000256" key="1">
    <source>
        <dbReference type="ARBA" id="ARBA00022741"/>
    </source>
</evidence>
<dbReference type="EMBL" id="NSKD01000004">
    <property type="protein sequence ID" value="PAU80163.1"/>
    <property type="molecule type" value="Genomic_DNA"/>
</dbReference>
<dbReference type="PROSITE" id="PS00675">
    <property type="entry name" value="SIGMA54_INTERACT_1"/>
    <property type="match status" value="1"/>
</dbReference>
<feature type="region of interest" description="Disordered" evidence="6">
    <location>
        <begin position="576"/>
        <end position="602"/>
    </location>
</feature>
<evidence type="ECO:0000259" key="7">
    <source>
        <dbReference type="PROSITE" id="PS50045"/>
    </source>
</evidence>
<dbReference type="SUPFAM" id="SSF46689">
    <property type="entry name" value="Homeodomain-like"/>
    <property type="match status" value="1"/>
</dbReference>
<dbReference type="SMART" id="SM00382">
    <property type="entry name" value="AAA"/>
    <property type="match status" value="1"/>
</dbReference>
<keyword evidence="4" id="KW-0238">DNA-binding</keyword>
<keyword evidence="9" id="KW-1185">Reference proteome</keyword>
<feature type="compositionally biased region" description="Polar residues" evidence="6">
    <location>
        <begin position="585"/>
        <end position="598"/>
    </location>
</feature>
<dbReference type="InterPro" id="IPR002078">
    <property type="entry name" value="Sigma_54_int"/>
</dbReference>
<evidence type="ECO:0000256" key="4">
    <source>
        <dbReference type="ARBA" id="ARBA00023125"/>
    </source>
</evidence>
<dbReference type="InterPro" id="IPR025662">
    <property type="entry name" value="Sigma_54_int_dom_ATP-bd_1"/>
</dbReference>
<dbReference type="GO" id="GO:0006355">
    <property type="term" value="P:regulation of DNA-templated transcription"/>
    <property type="evidence" value="ECO:0007669"/>
    <property type="project" value="InterPro"/>
</dbReference>
<dbReference type="InterPro" id="IPR003593">
    <property type="entry name" value="AAA+_ATPase"/>
</dbReference>
<dbReference type="InterPro" id="IPR025944">
    <property type="entry name" value="Sigma_54_int_dom_CS"/>
</dbReference>
<dbReference type="PROSITE" id="PS00688">
    <property type="entry name" value="SIGMA54_INTERACT_3"/>
    <property type="match status" value="1"/>
</dbReference>
<dbReference type="PRINTS" id="PR01590">
    <property type="entry name" value="HTHFIS"/>
</dbReference>
<name>A0A2A2F6K6_9GAMM</name>
<keyword evidence="2" id="KW-0067">ATP-binding</keyword>
<evidence type="ECO:0000313" key="8">
    <source>
        <dbReference type="EMBL" id="PAU80163.1"/>
    </source>
</evidence>
<comment type="caution">
    <text evidence="8">The sequence shown here is derived from an EMBL/GenBank/DDBJ whole genome shotgun (WGS) entry which is preliminary data.</text>
</comment>
<dbReference type="AlphaFoldDB" id="A0A2A2F6K6"/>
<dbReference type="PROSITE" id="PS00676">
    <property type="entry name" value="SIGMA54_INTERACT_2"/>
    <property type="match status" value="1"/>
</dbReference>
<feature type="domain" description="Sigma-54 factor interaction" evidence="7">
    <location>
        <begin position="342"/>
        <end position="566"/>
    </location>
</feature>
<dbReference type="Pfam" id="PF25601">
    <property type="entry name" value="AAA_lid_14"/>
    <property type="match status" value="1"/>
</dbReference>
<dbReference type="Gene3D" id="3.40.50.300">
    <property type="entry name" value="P-loop containing nucleotide triphosphate hydrolases"/>
    <property type="match status" value="1"/>
</dbReference>
<organism evidence="8 9">
    <name type="scientific">Halovibrio salipaludis</name>
    <dbReference type="NCBI Taxonomy" id="2032626"/>
    <lineage>
        <taxon>Bacteria</taxon>
        <taxon>Pseudomonadati</taxon>
        <taxon>Pseudomonadota</taxon>
        <taxon>Gammaproteobacteria</taxon>
        <taxon>Oceanospirillales</taxon>
        <taxon>Halomonadaceae</taxon>
        <taxon>Halovibrio</taxon>
    </lineage>
</organism>
<dbReference type="CDD" id="cd00009">
    <property type="entry name" value="AAA"/>
    <property type="match status" value="1"/>
</dbReference>
<reference evidence="8 9" key="1">
    <citation type="submission" date="2017-08" db="EMBL/GenBank/DDBJ databases">
        <title>Halovibrio sewagensis sp. nov., isolated from wastewater of high salinity.</title>
        <authorList>
            <person name="Dong X."/>
            <person name="Zhang G."/>
        </authorList>
    </citation>
    <scope>NUCLEOTIDE SEQUENCE [LARGE SCALE GENOMIC DNA]</scope>
    <source>
        <strain evidence="8 9">YL5-2</strain>
    </source>
</reference>
<dbReference type="InterPro" id="IPR027417">
    <property type="entry name" value="P-loop_NTPase"/>
</dbReference>
<dbReference type="InterPro" id="IPR002197">
    <property type="entry name" value="HTH_Fis"/>
</dbReference>
<accession>A0A2A2F6K6</accession>
<evidence type="ECO:0000256" key="3">
    <source>
        <dbReference type="ARBA" id="ARBA00023015"/>
    </source>
</evidence>
<dbReference type="PANTHER" id="PTHR32071:SF77">
    <property type="entry name" value="TRANSCRIPTIONAL REGULATORY PROTEIN"/>
    <property type="match status" value="1"/>
</dbReference>
<dbReference type="InterPro" id="IPR029016">
    <property type="entry name" value="GAF-like_dom_sf"/>
</dbReference>
<dbReference type="FunFam" id="3.40.50.300:FF:000006">
    <property type="entry name" value="DNA-binding transcriptional regulator NtrC"/>
    <property type="match status" value="1"/>
</dbReference>
<dbReference type="InterPro" id="IPR025943">
    <property type="entry name" value="Sigma_54_int_dom_ATP-bd_2"/>
</dbReference>
<dbReference type="Proteomes" id="UP000218896">
    <property type="component" value="Unassembled WGS sequence"/>
</dbReference>
<sequence>MWQTATVRCNVQHRKTAMGRRGYMDQWSFDQLRTRLLEGADPPAGVADGVGRSWQRCRTLGLKPGRSGTDAMLEQSALERIRQRNERLIAFAQPELANLHQQIAGTNSAVLLTDAEGIILQRQGDPAFNRRSQRVALQPGACWGEAARGTNAIGVALAEGRASSVHGAEHFLESNTFLTCAATPIRDATGKIIGLLDVSGDQPARQLHGLGLVRMGARMIENRILEAEYPEAVYLYFHARPELIGTLGEGILALDENGRALAANEVAKAHFPQLVPGYAFESLFDATLDRITTFNNDRVVLHTFQGINVTAIIRWPGPATRISGAVARQASNPSSDDPCPTLHAGDPDFVARMQRASRVFNNGIPVLLKGETGTGKEQVARMLHERSDRSDGPLVSVNCAAIPESLAEAELFGYRPGAFTGASPEGASGYVLNADGGTLFLDEIGDMPFALQSRLLRVLQDRCVVPVGSTNPIPVDFALVSATHQDLRGEMAEGLFRADLYYRLCGLEVVLPALRERADLEGLIDRFITSTDPTAALSRTAKECLLAHDWPGNLRELHNVLRTAIALREPGRPINAGDLPATLHSEASTNTETPNSTKGELRETEERCMIEAIEAHQGNYAAAARALGVSRSTLYRRLHKRCQG</sequence>
<keyword evidence="5" id="KW-0804">Transcription</keyword>
<keyword evidence="3" id="KW-0805">Transcription regulation</keyword>
<dbReference type="GO" id="GO:0043565">
    <property type="term" value="F:sequence-specific DNA binding"/>
    <property type="evidence" value="ECO:0007669"/>
    <property type="project" value="InterPro"/>
</dbReference>
<dbReference type="Pfam" id="PF00158">
    <property type="entry name" value="Sigma54_activat"/>
    <property type="match status" value="1"/>
</dbReference>
<dbReference type="Pfam" id="PF02954">
    <property type="entry name" value="HTH_8"/>
    <property type="match status" value="1"/>
</dbReference>
<evidence type="ECO:0000256" key="2">
    <source>
        <dbReference type="ARBA" id="ARBA00022840"/>
    </source>
</evidence>
<keyword evidence="1" id="KW-0547">Nucleotide-binding</keyword>
<evidence type="ECO:0000313" key="9">
    <source>
        <dbReference type="Proteomes" id="UP000218896"/>
    </source>
</evidence>
<evidence type="ECO:0000256" key="6">
    <source>
        <dbReference type="SAM" id="MobiDB-lite"/>
    </source>
</evidence>
<proteinExistence type="predicted"/>
<dbReference type="Gene3D" id="1.10.8.60">
    <property type="match status" value="1"/>
</dbReference>
<dbReference type="PROSITE" id="PS50045">
    <property type="entry name" value="SIGMA54_INTERACT_4"/>
    <property type="match status" value="1"/>
</dbReference>
<dbReference type="Gene3D" id="3.30.450.40">
    <property type="match status" value="1"/>
</dbReference>
<dbReference type="Pfam" id="PF01590">
    <property type="entry name" value="GAF"/>
    <property type="match status" value="1"/>
</dbReference>
<dbReference type="GO" id="GO:0005524">
    <property type="term" value="F:ATP binding"/>
    <property type="evidence" value="ECO:0007669"/>
    <property type="project" value="UniProtKB-KW"/>
</dbReference>